<accession>A0A816IRT7</accession>
<organism evidence="1">
    <name type="scientific">Brassica napus</name>
    <name type="common">Rape</name>
    <dbReference type="NCBI Taxonomy" id="3708"/>
    <lineage>
        <taxon>Eukaryota</taxon>
        <taxon>Viridiplantae</taxon>
        <taxon>Streptophyta</taxon>
        <taxon>Embryophyta</taxon>
        <taxon>Tracheophyta</taxon>
        <taxon>Spermatophyta</taxon>
        <taxon>Magnoliopsida</taxon>
        <taxon>eudicotyledons</taxon>
        <taxon>Gunneridae</taxon>
        <taxon>Pentapetalae</taxon>
        <taxon>rosids</taxon>
        <taxon>malvids</taxon>
        <taxon>Brassicales</taxon>
        <taxon>Brassicaceae</taxon>
        <taxon>Brassiceae</taxon>
        <taxon>Brassica</taxon>
    </lineage>
</organism>
<protein>
    <submittedName>
        <fullName evidence="1">(rape) hypothetical protein</fullName>
    </submittedName>
</protein>
<reference evidence="1" key="1">
    <citation type="submission" date="2021-01" db="EMBL/GenBank/DDBJ databases">
        <authorList>
            <consortium name="Genoscope - CEA"/>
            <person name="William W."/>
        </authorList>
    </citation>
    <scope>NUCLEOTIDE SEQUENCE</scope>
</reference>
<sequence>MVETRHEVRVPPGFEQHIDWYSPERRKVCFTSSSGARGSSDLAV</sequence>
<dbReference type="Proteomes" id="UP001295469">
    <property type="component" value="Chromosome C03"/>
</dbReference>
<dbReference type="AlphaFoldDB" id="A0A816IRT7"/>
<dbReference type="EMBL" id="HG994367">
    <property type="protein sequence ID" value="CAF1712241.1"/>
    <property type="molecule type" value="Genomic_DNA"/>
</dbReference>
<proteinExistence type="predicted"/>
<evidence type="ECO:0000313" key="1">
    <source>
        <dbReference type="EMBL" id="CAF1712241.1"/>
    </source>
</evidence>
<gene>
    <name evidence="1" type="ORF">DARMORV10_C03P89720.1</name>
</gene>
<name>A0A816IRT7_BRANA</name>